<name>A0AAX3NWH3_9GAMM</name>
<protein>
    <submittedName>
        <fullName evidence="2">Uncharacterized protein</fullName>
    </submittedName>
</protein>
<dbReference type="RefSeq" id="WP_270682023.1">
    <property type="nucleotide sequence ID" value="NZ_CP118988.1"/>
</dbReference>
<dbReference type="EMBL" id="CP118988">
    <property type="protein sequence ID" value="WED77227.1"/>
    <property type="molecule type" value="Genomic_DNA"/>
</dbReference>
<feature type="region of interest" description="Disordered" evidence="1">
    <location>
        <begin position="22"/>
        <end position="48"/>
    </location>
</feature>
<accession>A0AAX3NWH3</accession>
<feature type="compositionally biased region" description="Basic and acidic residues" evidence="1">
    <location>
        <begin position="24"/>
        <end position="42"/>
    </location>
</feature>
<organism evidence="2 3">
    <name type="scientific">Aeromonas allosaccharophila</name>
    <dbReference type="NCBI Taxonomy" id="656"/>
    <lineage>
        <taxon>Bacteria</taxon>
        <taxon>Pseudomonadati</taxon>
        <taxon>Pseudomonadota</taxon>
        <taxon>Gammaproteobacteria</taxon>
        <taxon>Aeromonadales</taxon>
        <taxon>Aeromonadaceae</taxon>
        <taxon>Aeromonas</taxon>
    </lineage>
</organism>
<evidence type="ECO:0000256" key="1">
    <source>
        <dbReference type="SAM" id="MobiDB-lite"/>
    </source>
</evidence>
<dbReference type="Proteomes" id="UP001213721">
    <property type="component" value="Chromosome"/>
</dbReference>
<sequence length="700" mass="79252">MKKHLFAALIYSVEKTLGLRSKARPTEEASKASFDSHRKELQTETAPNDSTRRLEKIFKLLHIGCDLPPKMDVNHFDIMESVYYALARQPNVLDVLYEDPIQNYISNALIPLICVDIYILKGYSNENSIYYHLDRILAMDNLATFDGNKQELRKTTAQKYVREYINHHFNKHADILNKTNFKNKEQLIPELLNYLGVFYKKDNQTCAKLHEKLEPCNERLFSTKIDNSSFSIQPIIAAYTAIIILQDIANKTSMIAHFYNTYNLLIEKQSPILNDLYLSLHAALSENYEDLNLNESSIYLHDGNEPEIILSSKKLMYLEKITSYIFEMFGICTLSDSELDLMPLLVEESYLGKMVSLPPQFSIPMAIVDKDASLENKANHLEMHVISFDHSKVATIAGLMYKETNKFQKFFMQYIPLIEALDCIKHNEPDAALDIINNVQHEDRLSFGFIKHSLAVLKIGLMYILKPNSIKHQSLNEQVTDIINHQGIISIPVLASPNLLEINNAGWLSIPEYEECSIVSGGNTYNSVVAQAIYIYNFTVARHTPSRNPTTNEPIKNTSSLTHPNLNYSSSLIIRNLLKDLNEVSGKILAGLDKVSIDVDPKVPEGPATFANELVRENVVSREELNDNLIQGITGSSLGVCLLDYSTIILFLFVPGDDVANIIALGEKTNVVELLFRYRHPLPKEGENNSLNTKNASVIS</sequence>
<evidence type="ECO:0000313" key="2">
    <source>
        <dbReference type="EMBL" id="WED77227.1"/>
    </source>
</evidence>
<dbReference type="AlphaFoldDB" id="A0AAX3NWH3"/>
<evidence type="ECO:0000313" key="3">
    <source>
        <dbReference type="Proteomes" id="UP001213721"/>
    </source>
</evidence>
<gene>
    <name evidence="2" type="ORF">PYU98_02890</name>
</gene>
<reference evidence="2" key="1">
    <citation type="submission" date="2023-02" db="EMBL/GenBank/DDBJ databases">
        <title>The sequence of Aeromonas allosaccharophila K520.</title>
        <authorList>
            <person name="Luo X."/>
        </authorList>
    </citation>
    <scope>NUCLEOTIDE SEQUENCE</scope>
    <source>
        <strain evidence="2">K520</strain>
    </source>
</reference>
<proteinExistence type="predicted"/>